<evidence type="ECO:0000256" key="1">
    <source>
        <dbReference type="ARBA" id="ARBA00022801"/>
    </source>
</evidence>
<keyword evidence="2" id="KW-0326">Glycosidase</keyword>
<dbReference type="Pfam" id="PF00722">
    <property type="entry name" value="Glyco_hydro_16"/>
    <property type="match status" value="1"/>
</dbReference>
<dbReference type="EMBL" id="EF081819">
    <property type="protein sequence ID" value="ABK21200.1"/>
    <property type="molecule type" value="mRNA"/>
</dbReference>
<proteinExistence type="evidence at transcript level"/>
<evidence type="ECO:0000313" key="4">
    <source>
        <dbReference type="EMBL" id="ABK21200.1"/>
    </source>
</evidence>
<evidence type="ECO:0000256" key="2">
    <source>
        <dbReference type="ARBA" id="ARBA00023295"/>
    </source>
</evidence>
<name>A9NKN9_PICSI</name>
<dbReference type="InterPro" id="IPR013320">
    <property type="entry name" value="ConA-like_dom_sf"/>
</dbReference>
<dbReference type="CAZy" id="GH16">
    <property type="family name" value="Glycoside Hydrolase Family 16"/>
</dbReference>
<sequence>MNLQLNICKSHKSLMALNRELALLVLAFVLLFSVSDIQVSEAAGRPYSSSHGATYPITSQLSAVKFNQAFGVLWGPQHEQVSDDESGITIWLDRNSGSGFKSLRAYNSGYFSAAIKLQAGYTAGTNTAFYLSNNEVHPDYHDEIDIEFLGTIPGRPYTLQTNIYVLAGNGGSGRIVTGREQQIHLWFDPTSDFHRYSILWTPSKIVFSVDDVPIRRYPRTDAFPTRPMWVYGSIWDASSWATDSGRYKVDYNYQPFVAKYTDFVLTDCTQSMAAECS</sequence>
<dbReference type="GO" id="GO:0004553">
    <property type="term" value="F:hydrolase activity, hydrolyzing O-glycosyl compounds"/>
    <property type="evidence" value="ECO:0007669"/>
    <property type="project" value="InterPro"/>
</dbReference>
<feature type="domain" description="GH16" evidence="3">
    <location>
        <begin position="48"/>
        <end position="260"/>
    </location>
</feature>
<dbReference type="InterPro" id="IPR000757">
    <property type="entry name" value="Beta-glucanase-like"/>
</dbReference>
<reference evidence="4" key="1">
    <citation type="journal article" date="2008" name="BMC Genomics">
        <title>A conifer genomics resource of 200,000 spruce (Picea spp.) ESTs and 6,464 high-quality, sequence-finished full-length cDNAs for Sitka spruce (Picea sitchensis).</title>
        <authorList>
            <person name="Ralph S.G."/>
            <person name="Chun H.J."/>
            <person name="Kolosova N."/>
            <person name="Cooper D."/>
            <person name="Oddy C."/>
            <person name="Ritland C.E."/>
            <person name="Kirkpatrick R."/>
            <person name="Moore R."/>
            <person name="Barber S."/>
            <person name="Holt R.A."/>
            <person name="Jones S.J."/>
            <person name="Marra M.A."/>
            <person name="Douglas C.J."/>
            <person name="Ritland K."/>
            <person name="Bohlmann J."/>
        </authorList>
    </citation>
    <scope>NUCLEOTIDE SEQUENCE</scope>
    <source>
        <tissue evidence="4">Bark</tissue>
    </source>
</reference>
<dbReference type="InterPro" id="IPR044791">
    <property type="entry name" value="Beta-glucanase/XTH"/>
</dbReference>
<organism evidence="4">
    <name type="scientific">Picea sitchensis</name>
    <name type="common">Sitka spruce</name>
    <name type="synonym">Pinus sitchensis</name>
    <dbReference type="NCBI Taxonomy" id="3332"/>
    <lineage>
        <taxon>Eukaryota</taxon>
        <taxon>Viridiplantae</taxon>
        <taxon>Streptophyta</taxon>
        <taxon>Embryophyta</taxon>
        <taxon>Tracheophyta</taxon>
        <taxon>Spermatophyta</taxon>
        <taxon>Pinopsida</taxon>
        <taxon>Pinidae</taxon>
        <taxon>Conifers I</taxon>
        <taxon>Pinales</taxon>
        <taxon>Pinaceae</taxon>
        <taxon>Picea</taxon>
    </lineage>
</organism>
<keyword evidence="1" id="KW-0378">Hydrolase</keyword>
<protein>
    <recommendedName>
        <fullName evidence="3">GH16 domain-containing protein</fullName>
    </recommendedName>
</protein>
<dbReference type="PANTHER" id="PTHR31062">
    <property type="entry name" value="XYLOGLUCAN ENDOTRANSGLUCOSYLASE/HYDROLASE PROTEIN 8-RELATED"/>
    <property type="match status" value="1"/>
</dbReference>
<dbReference type="GO" id="GO:0005975">
    <property type="term" value="P:carbohydrate metabolic process"/>
    <property type="evidence" value="ECO:0007669"/>
    <property type="project" value="InterPro"/>
</dbReference>
<dbReference type="PROSITE" id="PS51762">
    <property type="entry name" value="GH16_2"/>
    <property type="match status" value="1"/>
</dbReference>
<dbReference type="Gene3D" id="2.60.120.200">
    <property type="match status" value="1"/>
</dbReference>
<accession>A9NKN9</accession>
<dbReference type="SUPFAM" id="SSF49899">
    <property type="entry name" value="Concanavalin A-like lectins/glucanases"/>
    <property type="match status" value="1"/>
</dbReference>
<dbReference type="AlphaFoldDB" id="A9NKN9"/>
<evidence type="ECO:0000259" key="3">
    <source>
        <dbReference type="PROSITE" id="PS51762"/>
    </source>
</evidence>